<protein>
    <recommendedName>
        <fullName evidence="4">Pilus assembly protein PilW</fullName>
    </recommendedName>
</protein>
<dbReference type="AlphaFoldDB" id="A0A370DAZ4"/>
<evidence type="ECO:0000313" key="3">
    <source>
        <dbReference type="Proteomes" id="UP000254771"/>
    </source>
</evidence>
<keyword evidence="3" id="KW-1185">Reference proteome</keyword>
<dbReference type="InterPro" id="IPR012902">
    <property type="entry name" value="N_methyl_site"/>
</dbReference>
<evidence type="ECO:0008006" key="4">
    <source>
        <dbReference type="Google" id="ProtNLM"/>
    </source>
</evidence>
<dbReference type="InterPro" id="IPR045584">
    <property type="entry name" value="Pilin-like"/>
</dbReference>
<gene>
    <name evidence="2" type="ORF">DIZ78_16610</name>
</gene>
<dbReference type="InterPro" id="IPR032092">
    <property type="entry name" value="PilW"/>
</dbReference>
<keyword evidence="1" id="KW-0812">Transmembrane</keyword>
<name>A0A370DAZ4_9GAMM</name>
<keyword evidence="1" id="KW-1133">Transmembrane helix</keyword>
<dbReference type="GO" id="GO:0043683">
    <property type="term" value="P:type IV pilus assembly"/>
    <property type="evidence" value="ECO:0007669"/>
    <property type="project" value="InterPro"/>
</dbReference>
<dbReference type="Pfam" id="PF16074">
    <property type="entry name" value="PilW"/>
    <property type="match status" value="1"/>
</dbReference>
<feature type="transmembrane region" description="Helical" evidence="1">
    <location>
        <begin position="12"/>
        <end position="38"/>
    </location>
</feature>
<accession>A0A370DAZ4</accession>
<dbReference type="EMBL" id="QFXE01000021">
    <property type="protein sequence ID" value="RDH82051.1"/>
    <property type="molecule type" value="Genomic_DNA"/>
</dbReference>
<comment type="caution">
    <text evidence="2">The sequence shown here is derived from an EMBL/GenBank/DDBJ whole genome shotgun (WGS) entry which is preliminary data.</text>
</comment>
<reference evidence="2 3" key="1">
    <citation type="journal article" date="2018" name="ISME J.">
        <title>Endosymbiont genomes yield clues of tubeworm success.</title>
        <authorList>
            <person name="Li Y."/>
            <person name="Liles M.R."/>
            <person name="Halanych K.M."/>
        </authorList>
    </citation>
    <scope>NUCLEOTIDE SEQUENCE [LARGE SCALE GENOMIC DNA]</scope>
    <source>
        <strain evidence="2">A1462</strain>
    </source>
</reference>
<dbReference type="Proteomes" id="UP000254771">
    <property type="component" value="Unassembled WGS sequence"/>
</dbReference>
<dbReference type="Pfam" id="PF07963">
    <property type="entry name" value="N_methyl"/>
    <property type="match status" value="1"/>
</dbReference>
<evidence type="ECO:0000256" key="1">
    <source>
        <dbReference type="SAM" id="Phobius"/>
    </source>
</evidence>
<evidence type="ECO:0000313" key="2">
    <source>
        <dbReference type="EMBL" id="RDH82051.1"/>
    </source>
</evidence>
<organism evidence="2 3">
    <name type="scientific">endosymbiont of Escarpia spicata</name>
    <dbReference type="NCBI Taxonomy" id="2200908"/>
    <lineage>
        <taxon>Bacteria</taxon>
        <taxon>Pseudomonadati</taxon>
        <taxon>Pseudomonadota</taxon>
        <taxon>Gammaproteobacteria</taxon>
        <taxon>sulfur-oxidizing symbionts</taxon>
    </lineage>
</organism>
<proteinExistence type="predicted"/>
<sequence length="336" mass="35758">MSNTMINRRHNQGLTLVELMIAIVLSLILMAGATSIFMASKQTFNLEEDVSRVQENMRYVANRFNNDLSGSGFYGCFPSNRSSNTTVTNTVTDNGTASPTRLYDFSQVISGMDGGTVGGVELPDQVAVHFALAGTEVPMNGTMGTQVGDVPVDVNAPNYADLSRGDIVSVSDCNAVAVFLVTAVPAGSLNHDASTTIDGVSNFATGIEHVFGHIDYSSASVYKMDAVLYELQTNTAGGLTTSGLYATRLGDANPQLLIAGVENFQVTYGIDLNADGTADRYVDWDAVGVAINDVTSLHVTLTINPGDPVAQAQGRDADYTRDLEFTVKLRNRDGDI</sequence>
<dbReference type="PROSITE" id="PS00409">
    <property type="entry name" value="PROKAR_NTER_METHYL"/>
    <property type="match status" value="1"/>
</dbReference>
<dbReference type="SUPFAM" id="SSF54523">
    <property type="entry name" value="Pili subunits"/>
    <property type="match status" value="1"/>
</dbReference>
<dbReference type="NCBIfam" id="TIGR02532">
    <property type="entry name" value="IV_pilin_GFxxxE"/>
    <property type="match status" value="1"/>
</dbReference>
<keyword evidence="1" id="KW-0472">Membrane</keyword>